<dbReference type="RefSeq" id="WP_144030773.1">
    <property type="nucleotide sequence ID" value="NZ_NAFL01000261.1"/>
</dbReference>
<feature type="signal peptide" evidence="2">
    <location>
        <begin position="1"/>
        <end position="22"/>
    </location>
</feature>
<feature type="compositionally biased region" description="Polar residues" evidence="1">
    <location>
        <begin position="35"/>
        <end position="46"/>
    </location>
</feature>
<feature type="region of interest" description="Disordered" evidence="1">
    <location>
        <begin position="26"/>
        <end position="85"/>
    </location>
</feature>
<dbReference type="AlphaFoldDB" id="A0A1Y2JLS1"/>
<dbReference type="Gene3D" id="3.10.450.160">
    <property type="entry name" value="inner membrane protein cigr"/>
    <property type="match status" value="1"/>
</dbReference>
<evidence type="ECO:0000256" key="2">
    <source>
        <dbReference type="SAM" id="SignalP"/>
    </source>
</evidence>
<dbReference type="EMBL" id="NAFL01000261">
    <property type="protein sequence ID" value="OSJ30444.1"/>
    <property type="molecule type" value="Genomic_DNA"/>
</dbReference>
<organism evidence="3 4">
    <name type="scientific">Bradyrhizobium japonicum</name>
    <dbReference type="NCBI Taxonomy" id="375"/>
    <lineage>
        <taxon>Bacteria</taxon>
        <taxon>Pseudomonadati</taxon>
        <taxon>Pseudomonadota</taxon>
        <taxon>Alphaproteobacteria</taxon>
        <taxon>Hyphomicrobiales</taxon>
        <taxon>Nitrobacteraceae</taxon>
        <taxon>Bradyrhizobium</taxon>
    </lineage>
</organism>
<accession>A0A1Y2JLS1</accession>
<dbReference type="Proteomes" id="UP000193335">
    <property type="component" value="Unassembled WGS sequence"/>
</dbReference>
<evidence type="ECO:0000313" key="3">
    <source>
        <dbReference type="EMBL" id="OSJ30444.1"/>
    </source>
</evidence>
<sequence>MNRLLYSGALLVAVLGGTAATAQNTNDAAQSNSAHGTLNAAQQQMVSNSLSSTPSQSAPSGAQPQVGDKVPESMSTQSMPRNVADQVPEAKELLFVKLPDRILLVDPDTKLISEIVTEPATTGSTAGNQGR</sequence>
<comment type="caution">
    <text evidence="3">The sequence shown here is derived from an EMBL/GenBank/DDBJ whole genome shotgun (WGS) entry which is preliminary data.</text>
</comment>
<feature type="chain" id="PRO_5013208969" evidence="2">
    <location>
        <begin position="23"/>
        <end position="131"/>
    </location>
</feature>
<name>A0A1Y2JLS1_BRAJP</name>
<reference evidence="3 4" key="1">
    <citation type="submission" date="2017-03" db="EMBL/GenBank/DDBJ databases">
        <title>Whole genome sequences of fourteen strains of Bradyrhizobium canariense and one strain of Bradyrhizobium japonicum isolated from Lupinus (Papilionoideae: Genisteae) species in Algeria.</title>
        <authorList>
            <person name="Crovadore J."/>
            <person name="Chekireb D."/>
            <person name="Brachmann A."/>
            <person name="Chablais R."/>
            <person name="Cochard B."/>
            <person name="Lefort F."/>
        </authorList>
    </citation>
    <scope>NUCLEOTIDE SEQUENCE [LARGE SCALE GENOMIC DNA]</scope>
    <source>
        <strain evidence="3 4">UBMA197</strain>
    </source>
</reference>
<proteinExistence type="predicted"/>
<evidence type="ECO:0000313" key="4">
    <source>
        <dbReference type="Proteomes" id="UP000193335"/>
    </source>
</evidence>
<protein>
    <submittedName>
        <fullName evidence="3">Uncharacterized protein</fullName>
    </submittedName>
</protein>
<feature type="compositionally biased region" description="Low complexity" evidence="1">
    <location>
        <begin position="47"/>
        <end position="65"/>
    </location>
</feature>
<gene>
    <name evidence="3" type="ORF">BSZ19_24895</name>
</gene>
<evidence type="ECO:0000256" key="1">
    <source>
        <dbReference type="SAM" id="MobiDB-lite"/>
    </source>
</evidence>
<keyword evidence="2" id="KW-0732">Signal</keyword>